<dbReference type="STRING" id="214095.RU97_GL001621"/>
<comment type="pathway">
    <text evidence="2 8">Carbohydrate metabolism; hexose metabolism.</text>
</comment>
<feature type="active site" description="Proton acceptor" evidence="9">
    <location>
        <position position="306"/>
    </location>
</feature>
<dbReference type="InterPro" id="IPR008183">
    <property type="entry name" value="Aldose_1/G6P_1-epimerase"/>
</dbReference>
<feature type="binding site" evidence="10">
    <location>
        <position position="246"/>
    </location>
    <ligand>
        <name>beta-D-galactose</name>
        <dbReference type="ChEBI" id="CHEBI:27667"/>
    </ligand>
</feature>
<dbReference type="CDD" id="cd09019">
    <property type="entry name" value="galactose_mutarotase_like"/>
    <property type="match status" value="1"/>
</dbReference>
<dbReference type="InterPro" id="IPR011013">
    <property type="entry name" value="Gal_mutarotase_sf_dom"/>
</dbReference>
<evidence type="ECO:0000256" key="4">
    <source>
        <dbReference type="ARBA" id="ARBA00013185"/>
    </source>
</evidence>
<evidence type="ECO:0000256" key="8">
    <source>
        <dbReference type="PIRNR" id="PIRNR005096"/>
    </source>
</evidence>
<dbReference type="GO" id="GO:0006006">
    <property type="term" value="P:glucose metabolic process"/>
    <property type="evidence" value="ECO:0007669"/>
    <property type="project" value="TreeGrafter"/>
</dbReference>
<sequence>MQLIEKPFGKEATLFVLKNENGIELAISDYGARIVSLKAPVNGVSRELVLGFDSAEEYADKDPYIGASIGRVAGRIRKGQFVIDETEYQLPVDPENGNNLHGGNGFDKRLWESEADLNDEAATVTFTLVSPDGDEGFPGNLSISVRYTLTADNRWIIDYFAETDQATLYNPTNHVYFNLLGDPGQSVGEHTLKLAADRFIEIDSAVLPTGNLVDVTATPFDFRAGRPLEQVFTSEHPQNKIVSGLDHPFLLTGAGPQAILTSPDAAVAIEMTTDLPSVVIFTANFGEEGVPMRGTKIGNHGGVTLETQVPPGALEMDGLGEVILRPAADFHTQTTFKIVTK</sequence>
<dbReference type="Gene3D" id="2.70.98.10">
    <property type="match status" value="1"/>
</dbReference>
<evidence type="ECO:0000256" key="7">
    <source>
        <dbReference type="ARBA" id="ARBA00023277"/>
    </source>
</evidence>
<comment type="catalytic activity">
    <reaction evidence="1 8">
        <text>alpha-D-glucose = beta-D-glucose</text>
        <dbReference type="Rhea" id="RHEA:10264"/>
        <dbReference type="ChEBI" id="CHEBI:15903"/>
        <dbReference type="ChEBI" id="CHEBI:17925"/>
        <dbReference type="EC" id="5.1.3.3"/>
    </reaction>
</comment>
<evidence type="ECO:0000256" key="10">
    <source>
        <dbReference type="PIRSR" id="PIRSR005096-2"/>
    </source>
</evidence>
<evidence type="ECO:0000256" key="11">
    <source>
        <dbReference type="PIRSR" id="PIRSR005096-3"/>
    </source>
</evidence>
<dbReference type="InterPro" id="IPR014718">
    <property type="entry name" value="GH-type_carb-bd"/>
</dbReference>
<protein>
    <recommendedName>
        <fullName evidence="5 8">Aldose 1-epimerase</fullName>
        <ecNumber evidence="4 8">5.1.3.3</ecNumber>
    </recommendedName>
</protein>
<comment type="similarity">
    <text evidence="3 8">Belongs to the aldose epimerase family.</text>
</comment>
<evidence type="ECO:0000256" key="6">
    <source>
        <dbReference type="ARBA" id="ARBA00023235"/>
    </source>
</evidence>
<dbReference type="GO" id="GO:0030246">
    <property type="term" value="F:carbohydrate binding"/>
    <property type="evidence" value="ECO:0007669"/>
    <property type="project" value="InterPro"/>
</dbReference>
<name>A0A1L8RH14_9ENTE</name>
<dbReference type="Proteomes" id="UP000181884">
    <property type="component" value="Unassembled WGS sequence"/>
</dbReference>
<dbReference type="GO" id="GO:0033499">
    <property type="term" value="P:galactose catabolic process via UDP-galactose, Leloir pathway"/>
    <property type="evidence" value="ECO:0007669"/>
    <property type="project" value="TreeGrafter"/>
</dbReference>
<dbReference type="EMBL" id="JXKH01000003">
    <property type="protein sequence ID" value="OJG19003.1"/>
    <property type="molecule type" value="Genomic_DNA"/>
</dbReference>
<evidence type="ECO:0000256" key="1">
    <source>
        <dbReference type="ARBA" id="ARBA00001614"/>
    </source>
</evidence>
<reference evidence="12 13" key="1">
    <citation type="submission" date="2014-12" db="EMBL/GenBank/DDBJ databases">
        <title>Draft genome sequences of 29 type strains of Enterococci.</title>
        <authorList>
            <person name="Zhong Z."/>
            <person name="Sun Z."/>
            <person name="Liu W."/>
            <person name="Zhang W."/>
            <person name="Zhang H."/>
        </authorList>
    </citation>
    <scope>NUCLEOTIDE SEQUENCE [LARGE SCALE GENOMIC DNA]</scope>
    <source>
        <strain evidence="12 13">DSM 17029</strain>
    </source>
</reference>
<dbReference type="PANTHER" id="PTHR10091:SF0">
    <property type="entry name" value="GALACTOSE MUTAROTASE"/>
    <property type="match status" value="1"/>
</dbReference>
<dbReference type="SUPFAM" id="SSF74650">
    <property type="entry name" value="Galactose mutarotase-like"/>
    <property type="match status" value="1"/>
</dbReference>
<dbReference type="Pfam" id="PF01263">
    <property type="entry name" value="Aldose_epim"/>
    <property type="match status" value="1"/>
</dbReference>
<dbReference type="UniPathway" id="UPA00242"/>
<dbReference type="AlphaFoldDB" id="A0A1L8RH14"/>
<dbReference type="GO" id="GO:0004034">
    <property type="term" value="F:aldose 1-epimerase activity"/>
    <property type="evidence" value="ECO:0007669"/>
    <property type="project" value="UniProtKB-EC"/>
</dbReference>
<evidence type="ECO:0000256" key="5">
    <source>
        <dbReference type="ARBA" id="ARBA00014165"/>
    </source>
</evidence>
<dbReference type="EC" id="5.1.3.3" evidence="4 8"/>
<dbReference type="NCBIfam" id="NF008277">
    <property type="entry name" value="PRK11055.1"/>
    <property type="match status" value="1"/>
</dbReference>
<proteinExistence type="inferred from homology"/>
<evidence type="ECO:0000256" key="2">
    <source>
        <dbReference type="ARBA" id="ARBA00005028"/>
    </source>
</evidence>
<dbReference type="PIRSF" id="PIRSF005096">
    <property type="entry name" value="GALM"/>
    <property type="match status" value="1"/>
</dbReference>
<dbReference type="InterPro" id="IPR018052">
    <property type="entry name" value="Ald1_epimerase_CS"/>
</dbReference>
<dbReference type="RefSeq" id="WP_067392957.1">
    <property type="nucleotide sequence ID" value="NZ_JXKH01000003.1"/>
</dbReference>
<gene>
    <name evidence="12" type="ORF">RU97_GL001621</name>
</gene>
<dbReference type="InterPro" id="IPR047215">
    <property type="entry name" value="Galactose_mutarotase-like"/>
</dbReference>
<dbReference type="PROSITE" id="PS00545">
    <property type="entry name" value="ALDOSE_1_EPIMERASE"/>
    <property type="match status" value="1"/>
</dbReference>
<organism evidence="12 13">
    <name type="scientific">Enterococcus canis</name>
    <dbReference type="NCBI Taxonomy" id="214095"/>
    <lineage>
        <taxon>Bacteria</taxon>
        <taxon>Bacillati</taxon>
        <taxon>Bacillota</taxon>
        <taxon>Bacilli</taxon>
        <taxon>Lactobacillales</taxon>
        <taxon>Enterococcaceae</taxon>
        <taxon>Enterococcus</taxon>
    </lineage>
</organism>
<evidence type="ECO:0000313" key="13">
    <source>
        <dbReference type="Proteomes" id="UP000181884"/>
    </source>
</evidence>
<keyword evidence="13" id="KW-1185">Reference proteome</keyword>
<dbReference type="PANTHER" id="PTHR10091">
    <property type="entry name" value="ALDOSE-1-EPIMERASE"/>
    <property type="match status" value="1"/>
</dbReference>
<evidence type="ECO:0000313" key="12">
    <source>
        <dbReference type="EMBL" id="OJG19003.1"/>
    </source>
</evidence>
<evidence type="ECO:0000256" key="9">
    <source>
        <dbReference type="PIRSR" id="PIRSR005096-1"/>
    </source>
</evidence>
<feature type="binding site" evidence="11">
    <location>
        <begin position="174"/>
        <end position="176"/>
    </location>
    <ligand>
        <name>beta-D-galactose</name>
        <dbReference type="ChEBI" id="CHEBI:27667"/>
    </ligand>
</feature>
<evidence type="ECO:0000256" key="3">
    <source>
        <dbReference type="ARBA" id="ARBA00006206"/>
    </source>
</evidence>
<dbReference type="InterPro" id="IPR015443">
    <property type="entry name" value="Aldose_1-epimerase"/>
</dbReference>
<dbReference type="GO" id="GO:0005737">
    <property type="term" value="C:cytoplasm"/>
    <property type="evidence" value="ECO:0007669"/>
    <property type="project" value="TreeGrafter"/>
</dbReference>
<accession>A0A1L8RH14</accession>
<keyword evidence="6 8" id="KW-0413">Isomerase</keyword>
<feature type="active site" description="Proton donor" evidence="9">
    <location>
        <position position="174"/>
    </location>
</feature>
<comment type="caution">
    <text evidence="12">The sequence shown here is derived from an EMBL/GenBank/DDBJ whole genome shotgun (WGS) entry which is preliminary data.</text>
</comment>
<keyword evidence="7 8" id="KW-0119">Carbohydrate metabolism</keyword>